<dbReference type="EMBL" id="LR797213">
    <property type="protein sequence ID" value="CAB4194620.1"/>
    <property type="molecule type" value="Genomic_DNA"/>
</dbReference>
<sequence length="42" mass="4806">MTLDPLTIKATLRHPFNRTARIIMIIEEVFGPVQIIGEKVSR</sequence>
<evidence type="ECO:0000313" key="1">
    <source>
        <dbReference type="EMBL" id="CAB4194620.1"/>
    </source>
</evidence>
<organism evidence="1">
    <name type="scientific">uncultured Caudovirales phage</name>
    <dbReference type="NCBI Taxonomy" id="2100421"/>
    <lineage>
        <taxon>Viruses</taxon>
        <taxon>Duplodnaviria</taxon>
        <taxon>Heunggongvirae</taxon>
        <taxon>Uroviricota</taxon>
        <taxon>Caudoviricetes</taxon>
        <taxon>Peduoviridae</taxon>
        <taxon>Maltschvirus</taxon>
        <taxon>Maltschvirus maltsch</taxon>
    </lineage>
</organism>
<accession>A0A6J5RAP8</accession>
<name>A0A6J5RAP8_9CAUD</name>
<proteinExistence type="predicted"/>
<protein>
    <submittedName>
        <fullName evidence="1">Uncharacterized protein</fullName>
    </submittedName>
</protein>
<reference evidence="1" key="1">
    <citation type="submission" date="2020-05" db="EMBL/GenBank/DDBJ databases">
        <authorList>
            <person name="Chiriac C."/>
            <person name="Salcher M."/>
            <person name="Ghai R."/>
            <person name="Kavagutti S V."/>
        </authorList>
    </citation>
    <scope>NUCLEOTIDE SEQUENCE</scope>
</reference>
<gene>
    <name evidence="1" type="ORF">UFOVP1264_75</name>
</gene>